<reference evidence="1 2" key="1">
    <citation type="submission" date="2023-09" db="EMBL/GenBank/DDBJ databases">
        <authorList>
            <person name="Rey-Velasco X."/>
        </authorList>
    </citation>
    <scope>NUCLEOTIDE SEQUENCE [LARGE SCALE GENOMIC DNA]</scope>
    <source>
        <strain evidence="1 2">F158</strain>
    </source>
</reference>
<gene>
    <name evidence="1" type="ORF">RM543_00965</name>
</gene>
<protein>
    <submittedName>
        <fullName evidence="1">Hemin uptake protein HemP</fullName>
    </submittedName>
</protein>
<accession>A0ABU3DCF7</accession>
<evidence type="ECO:0000313" key="2">
    <source>
        <dbReference type="Proteomes" id="UP001265259"/>
    </source>
</evidence>
<dbReference type="InterPro" id="IPR019600">
    <property type="entry name" value="Hemin_uptake_protein_HemP"/>
</dbReference>
<dbReference type="Pfam" id="PF10636">
    <property type="entry name" value="hemP"/>
    <property type="match status" value="1"/>
</dbReference>
<organism evidence="1 2">
    <name type="scientific">Tropicimonas omnivorans</name>
    <dbReference type="NCBI Taxonomy" id="3075590"/>
    <lineage>
        <taxon>Bacteria</taxon>
        <taxon>Pseudomonadati</taxon>
        <taxon>Pseudomonadota</taxon>
        <taxon>Alphaproteobacteria</taxon>
        <taxon>Rhodobacterales</taxon>
        <taxon>Roseobacteraceae</taxon>
        <taxon>Tropicimonas</taxon>
    </lineage>
</organism>
<evidence type="ECO:0000313" key="1">
    <source>
        <dbReference type="EMBL" id="MDT0681238.1"/>
    </source>
</evidence>
<dbReference type="RefSeq" id="WP_311688765.1">
    <property type="nucleotide sequence ID" value="NZ_JAVRHL010000001.1"/>
</dbReference>
<dbReference type="Gene3D" id="2.10.70.10">
    <property type="entry name" value="Complement Module, domain 1"/>
    <property type="match status" value="1"/>
</dbReference>
<proteinExistence type="predicted"/>
<sequence length="56" mass="6021">MNAQTPRGDLLEAASSVTPIHDARDLTGPDSCARIVLDGQVYTLRITRAGKLILTK</sequence>
<dbReference type="Proteomes" id="UP001265259">
    <property type="component" value="Unassembled WGS sequence"/>
</dbReference>
<dbReference type="EMBL" id="JAVRHL010000001">
    <property type="protein sequence ID" value="MDT0681238.1"/>
    <property type="molecule type" value="Genomic_DNA"/>
</dbReference>
<keyword evidence="2" id="KW-1185">Reference proteome</keyword>
<name>A0ABU3DCF7_9RHOB</name>
<comment type="caution">
    <text evidence="1">The sequence shown here is derived from an EMBL/GenBank/DDBJ whole genome shotgun (WGS) entry which is preliminary data.</text>
</comment>